<dbReference type="SUPFAM" id="SSF53150">
    <property type="entry name" value="DNA repair protein MutS, domain II"/>
    <property type="match status" value="1"/>
</dbReference>
<dbReference type="SMART" id="SM00533">
    <property type="entry name" value="MUTSd"/>
    <property type="match status" value="1"/>
</dbReference>
<accession>A0AAN6EVP7</accession>
<dbReference type="GO" id="GO:0006298">
    <property type="term" value="P:mismatch repair"/>
    <property type="evidence" value="ECO:0007669"/>
    <property type="project" value="InterPro"/>
</dbReference>
<dbReference type="GO" id="GO:0140664">
    <property type="term" value="F:ATP-dependent DNA damage sensor activity"/>
    <property type="evidence" value="ECO:0007669"/>
    <property type="project" value="InterPro"/>
</dbReference>
<dbReference type="InterPro" id="IPR036678">
    <property type="entry name" value="MutS_con_dom_sf"/>
</dbReference>
<dbReference type="EMBL" id="JAJGCB010000006">
    <property type="protein sequence ID" value="KAJ8992208.1"/>
    <property type="molecule type" value="Genomic_DNA"/>
</dbReference>
<keyword evidence="4" id="KW-0238">DNA-binding</keyword>
<organism evidence="8 9">
    <name type="scientific">Exophiala dermatitidis</name>
    <name type="common">Black yeast-like fungus</name>
    <name type="synonym">Wangiella dermatitidis</name>
    <dbReference type="NCBI Taxonomy" id="5970"/>
    <lineage>
        <taxon>Eukaryota</taxon>
        <taxon>Fungi</taxon>
        <taxon>Dikarya</taxon>
        <taxon>Ascomycota</taxon>
        <taxon>Pezizomycotina</taxon>
        <taxon>Eurotiomycetes</taxon>
        <taxon>Chaetothyriomycetidae</taxon>
        <taxon>Chaetothyriales</taxon>
        <taxon>Herpotrichiellaceae</taxon>
        <taxon>Exophiala</taxon>
    </lineage>
</organism>
<keyword evidence="3" id="KW-0067">ATP-binding</keyword>
<dbReference type="PIRSF" id="PIRSF005813">
    <property type="entry name" value="MSH2"/>
    <property type="match status" value="1"/>
</dbReference>
<sequence length="882" mass="98205">MSYRSGSSASRSATDSLSTTRSTPTLATTPVPDTTRRRPRTARTSTDYSNSETICAISEAPGISSTVGLSFVNVTTSEAVLCQFTDTQTYARTCHKLMVHEPTEVLYMAQAADSKLVSIISENLDVDNGGPVGTKLDRRYWSESSGYDYLQRLAFPDDLASLKLALAGNHLAICCFSAVLKFADMALQKTFAPQTLRIKFETAEGSMVIDLATIASLELVQNIEHAKSKDCLYGLLNETLTPMGARLLRSNILQPSTDHEKIRKRHEAVGELISKHDMLFAIRSALKSFVDTDRVLAALVVIQTKQGIQYAEQAVNNVLMLKTFVDSAKPLWQALTGAGSEELDEIRQERSRSITILCDPASYSEIDAMIRHSLNPDVSHSTKPIELRNQRVYAVQAGVNELLDVARQTYSEISQDVFDMMEELKNAQEIDLELKFEPGRQFYIRFRAVQVEDKSMPEAFVNVYRKNKWIECQTLELIKMNQKIKDAHNEVISLSDHAVQELIEAVRTKIHPLFKISEAIAMLDMLSGFAQMASSNEYVQPELLDTLAVKAGRHPIREKSQMDRYVPNDMYATEQSRFQVITGCNMSGKSTYIRSIALMAVMAQIGCFVPATYASFPVTSQMFARVSTDDSIEANVSTFASEMRELAFILRNVSAHSIVLIDELGRGTSTTDGLAIAIAIAEELIQSKALVWFVTHFRDLPRILAERAGVVNLHLAVDINADASKLKMRYQVAQGYEEERFYGLALARVLDLPVSVVDTATRVSHALHERNEARKRSCRALVSARRSKLLLNLREQLSQARESCRSAGSDPAQLRAWLARLQVEFSVRMRALEAEAEGETSDTDSHNHVSGTEDVDVVVIGDDDEEENGDDVHVEVEDIQDT</sequence>
<dbReference type="Pfam" id="PF00488">
    <property type="entry name" value="MutS_V"/>
    <property type="match status" value="1"/>
</dbReference>
<dbReference type="Gene3D" id="3.30.420.110">
    <property type="entry name" value="MutS, connector domain"/>
    <property type="match status" value="1"/>
</dbReference>
<feature type="compositionally biased region" description="Acidic residues" evidence="6">
    <location>
        <begin position="853"/>
        <end position="869"/>
    </location>
</feature>
<comment type="caution">
    <text evidence="8">The sequence shown here is derived from an EMBL/GenBank/DDBJ whole genome shotgun (WGS) entry which is preliminary data.</text>
</comment>
<feature type="compositionally biased region" description="Low complexity" evidence="6">
    <location>
        <begin position="1"/>
        <end position="33"/>
    </location>
</feature>
<dbReference type="GO" id="GO:0030983">
    <property type="term" value="F:mismatched DNA binding"/>
    <property type="evidence" value="ECO:0007669"/>
    <property type="project" value="InterPro"/>
</dbReference>
<reference evidence="8" key="1">
    <citation type="submission" date="2023-01" db="EMBL/GenBank/DDBJ databases">
        <title>Exophiala dermititidis isolated from Cystic Fibrosis Patient.</title>
        <authorList>
            <person name="Kurbessoian T."/>
            <person name="Crocker A."/>
            <person name="Murante D."/>
            <person name="Hogan D.A."/>
            <person name="Stajich J.E."/>
        </authorList>
    </citation>
    <scope>NUCLEOTIDE SEQUENCE</scope>
    <source>
        <strain evidence="8">Ex8</strain>
    </source>
</reference>
<evidence type="ECO:0000256" key="6">
    <source>
        <dbReference type="SAM" id="MobiDB-lite"/>
    </source>
</evidence>
<comment type="similarity">
    <text evidence="1">Belongs to the DNA mismatch repair MutS family.</text>
</comment>
<evidence type="ECO:0000313" key="9">
    <source>
        <dbReference type="Proteomes" id="UP001161757"/>
    </source>
</evidence>
<dbReference type="AlphaFoldDB" id="A0AAN6EVP7"/>
<dbReference type="InterPro" id="IPR036187">
    <property type="entry name" value="DNA_mismatch_repair_MutS_sf"/>
</dbReference>
<dbReference type="Gene3D" id="3.40.50.300">
    <property type="entry name" value="P-loop containing nucleotide triphosphate hydrolases"/>
    <property type="match status" value="1"/>
</dbReference>
<dbReference type="InterPro" id="IPR007696">
    <property type="entry name" value="DNA_mismatch_repair_MutS_core"/>
</dbReference>
<feature type="domain" description="DNA mismatch repair proteins mutS family" evidence="7">
    <location>
        <begin position="657"/>
        <end position="673"/>
    </location>
</feature>
<keyword evidence="2" id="KW-0547">Nucleotide-binding</keyword>
<keyword evidence="5" id="KW-0469">Meiosis</keyword>
<dbReference type="SMART" id="SM00534">
    <property type="entry name" value="MUTSac"/>
    <property type="match status" value="1"/>
</dbReference>
<dbReference type="FunFam" id="3.40.50.300:FF:002054">
    <property type="entry name" value="DNA mismatch repair protein MSH4"/>
    <property type="match status" value="1"/>
</dbReference>
<dbReference type="PANTHER" id="PTHR11361">
    <property type="entry name" value="DNA MISMATCH REPAIR PROTEIN MUTS FAMILY MEMBER"/>
    <property type="match status" value="1"/>
</dbReference>
<dbReference type="InterPro" id="IPR045076">
    <property type="entry name" value="MutS"/>
</dbReference>
<dbReference type="GO" id="GO:0005634">
    <property type="term" value="C:nucleus"/>
    <property type="evidence" value="ECO:0007669"/>
    <property type="project" value="TreeGrafter"/>
</dbReference>
<dbReference type="Pfam" id="PF05190">
    <property type="entry name" value="MutS_IV"/>
    <property type="match status" value="1"/>
</dbReference>
<dbReference type="SUPFAM" id="SSF48334">
    <property type="entry name" value="DNA repair protein MutS, domain III"/>
    <property type="match status" value="1"/>
</dbReference>
<dbReference type="GO" id="GO:0005524">
    <property type="term" value="F:ATP binding"/>
    <property type="evidence" value="ECO:0007669"/>
    <property type="project" value="UniProtKB-KW"/>
</dbReference>
<dbReference type="Proteomes" id="UP001161757">
    <property type="component" value="Unassembled WGS sequence"/>
</dbReference>
<dbReference type="InterPro" id="IPR011184">
    <property type="entry name" value="DNA_mismatch_repair_Msh2"/>
</dbReference>
<evidence type="ECO:0000259" key="7">
    <source>
        <dbReference type="PROSITE" id="PS00486"/>
    </source>
</evidence>
<evidence type="ECO:0000256" key="3">
    <source>
        <dbReference type="ARBA" id="ARBA00022840"/>
    </source>
</evidence>
<dbReference type="InterPro" id="IPR000432">
    <property type="entry name" value="DNA_mismatch_repair_MutS_C"/>
</dbReference>
<evidence type="ECO:0000256" key="5">
    <source>
        <dbReference type="ARBA" id="ARBA00023254"/>
    </source>
</evidence>
<dbReference type="Pfam" id="PF05188">
    <property type="entry name" value="MutS_II"/>
    <property type="match status" value="1"/>
</dbReference>
<dbReference type="InterPro" id="IPR007860">
    <property type="entry name" value="DNA_mmatch_repair_MutS_con_dom"/>
</dbReference>
<protein>
    <submittedName>
        <fullName evidence="8">MutS protein msh4</fullName>
    </submittedName>
</protein>
<dbReference type="PANTHER" id="PTHR11361:SF21">
    <property type="entry name" value="MUTS PROTEIN HOMOLOG 4"/>
    <property type="match status" value="1"/>
</dbReference>
<proteinExistence type="inferred from homology"/>
<feature type="region of interest" description="Disordered" evidence="6">
    <location>
        <begin position="1"/>
        <end position="50"/>
    </location>
</feature>
<dbReference type="Gene3D" id="1.10.1420.10">
    <property type="match status" value="2"/>
</dbReference>
<evidence type="ECO:0000313" key="8">
    <source>
        <dbReference type="EMBL" id="KAJ8992208.1"/>
    </source>
</evidence>
<dbReference type="PROSITE" id="PS00486">
    <property type="entry name" value="DNA_MISMATCH_REPAIR_2"/>
    <property type="match status" value="1"/>
</dbReference>
<gene>
    <name evidence="8" type="primary">MSH4</name>
    <name evidence="8" type="ORF">HRR80_004100</name>
</gene>
<evidence type="ECO:0000256" key="1">
    <source>
        <dbReference type="ARBA" id="ARBA00006271"/>
    </source>
</evidence>
<dbReference type="InterPro" id="IPR007861">
    <property type="entry name" value="DNA_mismatch_repair_MutS_clamp"/>
</dbReference>
<dbReference type="GO" id="GO:0007131">
    <property type="term" value="P:reciprocal meiotic recombination"/>
    <property type="evidence" value="ECO:0007669"/>
    <property type="project" value="TreeGrafter"/>
</dbReference>
<dbReference type="SUPFAM" id="SSF52540">
    <property type="entry name" value="P-loop containing nucleoside triphosphate hydrolases"/>
    <property type="match status" value="1"/>
</dbReference>
<dbReference type="InterPro" id="IPR027417">
    <property type="entry name" value="P-loop_NTPase"/>
</dbReference>
<evidence type="ECO:0000256" key="2">
    <source>
        <dbReference type="ARBA" id="ARBA00022741"/>
    </source>
</evidence>
<feature type="region of interest" description="Disordered" evidence="6">
    <location>
        <begin position="834"/>
        <end position="882"/>
    </location>
</feature>
<name>A0AAN6EVP7_EXODE</name>
<dbReference type="Pfam" id="PF05192">
    <property type="entry name" value="MutS_III"/>
    <property type="match status" value="1"/>
</dbReference>
<evidence type="ECO:0000256" key="4">
    <source>
        <dbReference type="ARBA" id="ARBA00023125"/>
    </source>
</evidence>